<dbReference type="RefSeq" id="WP_198915199.1">
    <property type="nucleotide sequence ID" value="NZ_JAEKPD010000002.1"/>
</dbReference>
<sequence>MLKRMKRILAPLVLLCAAAPALAQRFDAEAVCAATDIALAYDCVIRLSAGDAPVEGAVLEVKADMPEMPMAHNVRPVPAEAAEEPGSYRVPLQLEMDGRWTLRLEITDPRRDVVILHQDFPPKEAAEDAGGHTHGQ</sequence>
<evidence type="ECO:0000259" key="2">
    <source>
        <dbReference type="Pfam" id="PF13115"/>
    </source>
</evidence>
<accession>A0A934IEM1</accession>
<organism evidence="3 4">
    <name type="scientific">Palleronia pontilimi</name>
    <dbReference type="NCBI Taxonomy" id="1964209"/>
    <lineage>
        <taxon>Bacteria</taxon>
        <taxon>Pseudomonadati</taxon>
        <taxon>Pseudomonadota</taxon>
        <taxon>Alphaproteobacteria</taxon>
        <taxon>Rhodobacterales</taxon>
        <taxon>Roseobacteraceae</taxon>
        <taxon>Palleronia</taxon>
    </lineage>
</organism>
<gene>
    <name evidence="3" type="ORF">ILP92_04685</name>
</gene>
<dbReference type="InterPro" id="IPR032693">
    <property type="entry name" value="YtkA-like_dom"/>
</dbReference>
<evidence type="ECO:0000313" key="3">
    <source>
        <dbReference type="EMBL" id="MBJ3762040.1"/>
    </source>
</evidence>
<protein>
    <submittedName>
        <fullName evidence="3">FixH family protein</fullName>
    </submittedName>
</protein>
<dbReference type="EMBL" id="JAEKPD010000002">
    <property type="protein sequence ID" value="MBJ3762040.1"/>
    <property type="molecule type" value="Genomic_DNA"/>
</dbReference>
<feature type="chain" id="PRO_5037277075" evidence="1">
    <location>
        <begin position="24"/>
        <end position="136"/>
    </location>
</feature>
<reference evidence="3" key="1">
    <citation type="submission" date="2020-12" db="EMBL/GenBank/DDBJ databases">
        <title>Bacterial taxonomy.</title>
        <authorList>
            <person name="Pan X."/>
        </authorList>
    </citation>
    <scope>NUCLEOTIDE SEQUENCE</scope>
    <source>
        <strain evidence="3">KCTC 52957</strain>
    </source>
</reference>
<evidence type="ECO:0000256" key="1">
    <source>
        <dbReference type="SAM" id="SignalP"/>
    </source>
</evidence>
<feature type="signal peptide" evidence="1">
    <location>
        <begin position="1"/>
        <end position="23"/>
    </location>
</feature>
<keyword evidence="4" id="KW-1185">Reference proteome</keyword>
<dbReference type="AlphaFoldDB" id="A0A934IEM1"/>
<evidence type="ECO:0000313" key="4">
    <source>
        <dbReference type="Proteomes" id="UP000642488"/>
    </source>
</evidence>
<proteinExistence type="predicted"/>
<dbReference type="Proteomes" id="UP000642488">
    <property type="component" value="Unassembled WGS sequence"/>
</dbReference>
<dbReference type="Pfam" id="PF13115">
    <property type="entry name" value="YtkA"/>
    <property type="match status" value="1"/>
</dbReference>
<keyword evidence="1" id="KW-0732">Signal</keyword>
<feature type="domain" description="YtkA-like" evidence="2">
    <location>
        <begin position="45"/>
        <end position="104"/>
    </location>
</feature>
<name>A0A934IEM1_9RHOB</name>
<comment type="caution">
    <text evidence="3">The sequence shown here is derived from an EMBL/GenBank/DDBJ whole genome shotgun (WGS) entry which is preliminary data.</text>
</comment>